<evidence type="ECO:0000313" key="4">
    <source>
        <dbReference type="Proteomes" id="UP000030689"/>
    </source>
</evidence>
<evidence type="ECO:0000313" key="3">
    <source>
        <dbReference type="EMBL" id="ESQ37547.1"/>
    </source>
</evidence>
<evidence type="ECO:0000256" key="1">
    <source>
        <dbReference type="SAM" id="MobiDB-lite"/>
    </source>
</evidence>
<dbReference type="AlphaFoldDB" id="V4L5I5"/>
<feature type="region of interest" description="Disordered" evidence="1">
    <location>
        <begin position="64"/>
        <end position="87"/>
    </location>
</feature>
<keyword evidence="2" id="KW-0472">Membrane</keyword>
<feature type="transmembrane region" description="Helical" evidence="2">
    <location>
        <begin position="6"/>
        <end position="23"/>
    </location>
</feature>
<feature type="compositionally biased region" description="Basic and acidic residues" evidence="1">
    <location>
        <begin position="69"/>
        <end position="87"/>
    </location>
</feature>
<proteinExistence type="predicted"/>
<dbReference type="EMBL" id="KI517609">
    <property type="protein sequence ID" value="ESQ37547.1"/>
    <property type="molecule type" value="Genomic_DNA"/>
</dbReference>
<keyword evidence="2" id="KW-0812">Transmembrane</keyword>
<dbReference type="STRING" id="72664.V4L5I5"/>
<dbReference type="Gramene" id="ESQ37547">
    <property type="protein sequence ID" value="ESQ37547"/>
    <property type="gene ID" value="EUTSA_v10002746mg"/>
</dbReference>
<keyword evidence="4" id="KW-1185">Reference proteome</keyword>
<name>V4L5I5_EUTSA</name>
<dbReference type="KEGG" id="eus:EUTSA_v10002746mg"/>
<organism evidence="3 4">
    <name type="scientific">Eutrema salsugineum</name>
    <name type="common">Saltwater cress</name>
    <name type="synonym">Sisymbrium salsugineum</name>
    <dbReference type="NCBI Taxonomy" id="72664"/>
    <lineage>
        <taxon>Eukaryota</taxon>
        <taxon>Viridiplantae</taxon>
        <taxon>Streptophyta</taxon>
        <taxon>Embryophyta</taxon>
        <taxon>Tracheophyta</taxon>
        <taxon>Spermatophyta</taxon>
        <taxon>Magnoliopsida</taxon>
        <taxon>eudicotyledons</taxon>
        <taxon>Gunneridae</taxon>
        <taxon>Pentapetalae</taxon>
        <taxon>rosids</taxon>
        <taxon>malvids</taxon>
        <taxon>Brassicales</taxon>
        <taxon>Brassicaceae</taxon>
        <taxon>Eutremeae</taxon>
        <taxon>Eutrema</taxon>
    </lineage>
</organism>
<gene>
    <name evidence="3" type="ORF">EUTSA_v10002746mg</name>
</gene>
<dbReference type="Proteomes" id="UP000030689">
    <property type="component" value="Unassembled WGS sequence"/>
</dbReference>
<accession>V4L5I5</accession>
<sequence length="87" mass="9959">MTKWNVIMVIIMVMIAAAMRGEAKQRQRWTWIGCFRYCSRNCSDFDGNCYEGCKIRCGGPTPSKSNLRNSHEKTTYIEDTDVGGKKN</sequence>
<protein>
    <submittedName>
        <fullName evidence="3">Uncharacterized protein</fullName>
    </submittedName>
</protein>
<keyword evidence="2" id="KW-1133">Transmembrane helix</keyword>
<dbReference type="OMA" id="EARHKHR"/>
<reference evidence="3 4" key="1">
    <citation type="journal article" date="2013" name="Front. Plant Sci.">
        <title>The Reference Genome of the Halophytic Plant Eutrema salsugineum.</title>
        <authorList>
            <person name="Yang R."/>
            <person name="Jarvis D.E."/>
            <person name="Chen H."/>
            <person name="Beilstein M.A."/>
            <person name="Grimwood J."/>
            <person name="Jenkins J."/>
            <person name="Shu S."/>
            <person name="Prochnik S."/>
            <person name="Xin M."/>
            <person name="Ma C."/>
            <person name="Schmutz J."/>
            <person name="Wing R.A."/>
            <person name="Mitchell-Olds T."/>
            <person name="Schumaker K.S."/>
            <person name="Wang X."/>
        </authorList>
    </citation>
    <scope>NUCLEOTIDE SEQUENCE [LARGE SCALE GENOMIC DNA]</scope>
</reference>
<evidence type="ECO:0000256" key="2">
    <source>
        <dbReference type="SAM" id="Phobius"/>
    </source>
</evidence>